<name>A0A4Y7IXG7_PAPSO</name>
<reference evidence="1 2" key="1">
    <citation type="journal article" date="2018" name="Science">
        <title>The opium poppy genome and morphinan production.</title>
        <authorList>
            <person name="Guo L."/>
            <person name="Winzer T."/>
            <person name="Yang X."/>
            <person name="Li Y."/>
            <person name="Ning Z."/>
            <person name="He Z."/>
            <person name="Teodor R."/>
            <person name="Lu Y."/>
            <person name="Bowser T.A."/>
            <person name="Graham I.A."/>
            <person name="Ye K."/>
        </authorList>
    </citation>
    <scope>NUCLEOTIDE SEQUENCE [LARGE SCALE GENOMIC DNA]</scope>
    <source>
        <strain evidence="2">cv. HN1</strain>
        <tissue evidence="1">Leaves</tissue>
    </source>
</reference>
<evidence type="ECO:0000313" key="1">
    <source>
        <dbReference type="EMBL" id="RZC53584.1"/>
    </source>
</evidence>
<evidence type="ECO:0000313" key="2">
    <source>
        <dbReference type="Proteomes" id="UP000316621"/>
    </source>
</evidence>
<sequence length="287" mass="31863">MGSEKLFGFHTHVDCKTDPSLFMEKIESLLDKDENVKENIADSMVYMLRDPEKVLHLANYSISTTLILVSCYVNCSKLQFPQFKSCLQFGGQVLTAIDRIGYGNNCPSFEDYHKSLGMMQSSLLNSAISFGPHVFNKPYAESSLFTKKNPLLLHEFVPAKKLVLTVSNKKQKPLIVKSSIKDTVKTSAVSVFQSLASFDSWVVQSLSNLIAFKPKANPLSSGLFVEGDLIQLKHNGKRIPLMVKHIGFSETTLTCPGGLIILHNHKIDKGSITNLTIRMGYLAFKAA</sequence>
<accession>A0A4Y7IXG7</accession>
<proteinExistence type="predicted"/>
<dbReference type="Gramene" id="RZC53584">
    <property type="protein sequence ID" value="RZC53584"/>
    <property type="gene ID" value="C5167_012440"/>
</dbReference>
<gene>
    <name evidence="1" type="ORF">C5167_012440</name>
</gene>
<dbReference type="Proteomes" id="UP000316621">
    <property type="component" value="Chromosome 3"/>
</dbReference>
<keyword evidence="2" id="KW-1185">Reference proteome</keyword>
<dbReference type="AlphaFoldDB" id="A0A4Y7IXG7"/>
<protein>
    <submittedName>
        <fullName evidence="1">Uncharacterized protein</fullName>
    </submittedName>
</protein>
<organism evidence="1 2">
    <name type="scientific">Papaver somniferum</name>
    <name type="common">Opium poppy</name>
    <dbReference type="NCBI Taxonomy" id="3469"/>
    <lineage>
        <taxon>Eukaryota</taxon>
        <taxon>Viridiplantae</taxon>
        <taxon>Streptophyta</taxon>
        <taxon>Embryophyta</taxon>
        <taxon>Tracheophyta</taxon>
        <taxon>Spermatophyta</taxon>
        <taxon>Magnoliopsida</taxon>
        <taxon>Ranunculales</taxon>
        <taxon>Papaveraceae</taxon>
        <taxon>Papaveroideae</taxon>
        <taxon>Papaver</taxon>
    </lineage>
</organism>
<dbReference type="EMBL" id="CM010717">
    <property type="protein sequence ID" value="RZC53584.1"/>
    <property type="molecule type" value="Genomic_DNA"/>
</dbReference>